<comment type="caution">
    <text evidence="6">The sequence shown here is derived from an EMBL/GenBank/DDBJ whole genome shotgun (WGS) entry which is preliminary data.</text>
</comment>
<name>A0ABU9RMK5_9BURK</name>
<comment type="similarity">
    <text evidence="1">Belongs to the 'phage' integrase family.</text>
</comment>
<dbReference type="InterPro" id="IPR002104">
    <property type="entry name" value="Integrase_catalytic"/>
</dbReference>
<dbReference type="Proteomes" id="UP001489897">
    <property type="component" value="Unassembled WGS sequence"/>
</dbReference>
<evidence type="ECO:0000256" key="3">
    <source>
        <dbReference type="ARBA" id="ARBA00023125"/>
    </source>
</evidence>
<evidence type="ECO:0000313" key="6">
    <source>
        <dbReference type="EMBL" id="MEM5421302.1"/>
    </source>
</evidence>
<sequence length="439" mass="50053">MAKERINREMIRRLESERAATIARGEVLKLRDVYDDALSGFGLRQRPNGGMSFVYRWSAPDGQKKATLGRYPAMTVEEARAAAKAFIGRTDHASDTPGTRVAKHQKRMADAKHCAMPTLAQYVDGDYRVFWLGTTKSEEPERNLLNIKRDFAGLMNMRLDAITRPMMKKWIEARVAAGHRPTGINRVLGSIGGLFSHAVEHEVISANPCARMRCKTDPEEEVEHGRELTVDEEKRLRDVLDAREARIREEASARHDGRRIAGVPGEHHAYVDHVKPAIIVALNTAMRRSELMRARWTAVDWKAKTIMVEPWTSKTKRSRVIPLNAEALATLKAWRRQTRFEFIFTNEIGERLRAVRDWEAIKREAKVEGFRFMDCRHHVSVRLINEGVPAYHVQKLLGHRDGRMTQKYLKARNGKLAEALAVLDRPRAPDVPEVDHIAA</sequence>
<dbReference type="InterPro" id="IPR010998">
    <property type="entry name" value="Integrase_recombinase_N"/>
</dbReference>
<evidence type="ECO:0000259" key="5">
    <source>
        <dbReference type="PROSITE" id="PS51898"/>
    </source>
</evidence>
<evidence type="ECO:0000313" key="7">
    <source>
        <dbReference type="Proteomes" id="UP001489897"/>
    </source>
</evidence>
<dbReference type="Pfam" id="PF00589">
    <property type="entry name" value="Phage_integrase"/>
    <property type="match status" value="1"/>
</dbReference>
<dbReference type="InterPro" id="IPR050808">
    <property type="entry name" value="Phage_Integrase"/>
</dbReference>
<dbReference type="CDD" id="cd00796">
    <property type="entry name" value="INT_Rci_Hp1_C"/>
    <property type="match status" value="1"/>
</dbReference>
<keyword evidence="2" id="KW-0229">DNA integration</keyword>
<dbReference type="SUPFAM" id="SSF56349">
    <property type="entry name" value="DNA breaking-rejoining enzymes"/>
    <property type="match status" value="1"/>
</dbReference>
<dbReference type="Gene3D" id="1.10.443.10">
    <property type="entry name" value="Intergrase catalytic core"/>
    <property type="match status" value="1"/>
</dbReference>
<dbReference type="InterPro" id="IPR011010">
    <property type="entry name" value="DNA_brk_join_enz"/>
</dbReference>
<keyword evidence="7" id="KW-1185">Reference proteome</keyword>
<evidence type="ECO:0000256" key="2">
    <source>
        <dbReference type="ARBA" id="ARBA00022908"/>
    </source>
</evidence>
<protein>
    <submittedName>
        <fullName evidence="6">Site-specific integrase</fullName>
    </submittedName>
</protein>
<accession>A0ABU9RMK5</accession>
<evidence type="ECO:0000256" key="4">
    <source>
        <dbReference type="ARBA" id="ARBA00023172"/>
    </source>
</evidence>
<dbReference type="PANTHER" id="PTHR30629:SF2">
    <property type="entry name" value="PROPHAGE INTEGRASE INTS-RELATED"/>
    <property type="match status" value="1"/>
</dbReference>
<gene>
    <name evidence="6" type="ORF">VSR73_09550</name>
</gene>
<dbReference type="PANTHER" id="PTHR30629">
    <property type="entry name" value="PROPHAGE INTEGRASE"/>
    <property type="match status" value="1"/>
</dbReference>
<proteinExistence type="inferred from homology"/>
<dbReference type="InterPro" id="IPR038488">
    <property type="entry name" value="Integrase_DNA-bd_sf"/>
</dbReference>
<dbReference type="InterPro" id="IPR025166">
    <property type="entry name" value="Integrase_DNA_bind_dom"/>
</dbReference>
<evidence type="ECO:0000256" key="1">
    <source>
        <dbReference type="ARBA" id="ARBA00008857"/>
    </source>
</evidence>
<reference evidence="6 7" key="1">
    <citation type="submission" date="2024-01" db="EMBL/GenBank/DDBJ databases">
        <title>The diversity of rhizobia nodulating Mimosa spp. in eleven states of Brazil covering several biomes is determined by host plant, location, and edaphic factors.</title>
        <authorList>
            <person name="Rouws L."/>
            <person name="Barauna A."/>
            <person name="Beukes C."/>
            <person name="De Faria S.M."/>
            <person name="Gross E."/>
            <person name="Dos Reis Junior F.B."/>
            <person name="Simon M."/>
            <person name="Maluk M."/>
            <person name="Odee D.W."/>
            <person name="Kenicer G."/>
            <person name="Young J.P.W."/>
            <person name="Reis V.M."/>
            <person name="Zilli J."/>
            <person name="James E.K."/>
        </authorList>
    </citation>
    <scope>NUCLEOTIDE SEQUENCE [LARGE SCALE GENOMIC DNA]</scope>
    <source>
        <strain evidence="6 7">JPY167</strain>
    </source>
</reference>
<keyword evidence="4" id="KW-0233">DNA recombination</keyword>
<dbReference type="RefSeq" id="WP_342946609.1">
    <property type="nucleotide sequence ID" value="NZ_JAYMRV010000002.1"/>
</dbReference>
<dbReference type="PROSITE" id="PS51898">
    <property type="entry name" value="TYR_RECOMBINASE"/>
    <property type="match status" value="1"/>
</dbReference>
<feature type="domain" description="Tyr recombinase" evidence="5">
    <location>
        <begin position="235"/>
        <end position="421"/>
    </location>
</feature>
<dbReference type="EMBL" id="JAYMRV010000002">
    <property type="protein sequence ID" value="MEM5421302.1"/>
    <property type="molecule type" value="Genomic_DNA"/>
</dbReference>
<dbReference type="Pfam" id="PF13356">
    <property type="entry name" value="Arm-DNA-bind_3"/>
    <property type="match status" value="1"/>
</dbReference>
<dbReference type="InterPro" id="IPR013762">
    <property type="entry name" value="Integrase-like_cat_sf"/>
</dbReference>
<dbReference type="Gene3D" id="1.10.150.130">
    <property type="match status" value="1"/>
</dbReference>
<organism evidence="6 7">
    <name type="scientific">Paraburkholderia ferrariae</name>
    <dbReference type="NCBI Taxonomy" id="386056"/>
    <lineage>
        <taxon>Bacteria</taxon>
        <taxon>Pseudomonadati</taxon>
        <taxon>Pseudomonadota</taxon>
        <taxon>Betaproteobacteria</taxon>
        <taxon>Burkholderiales</taxon>
        <taxon>Burkholderiaceae</taxon>
        <taxon>Paraburkholderia</taxon>
    </lineage>
</organism>
<dbReference type="Gene3D" id="3.30.160.390">
    <property type="entry name" value="Integrase, DNA-binding domain"/>
    <property type="match status" value="1"/>
</dbReference>
<keyword evidence="3" id="KW-0238">DNA-binding</keyword>